<reference evidence="3" key="1">
    <citation type="journal article" date="2019" name="Int. J. Syst. Evol. Microbiol.">
        <title>The Global Catalogue of Microorganisms (GCM) 10K type strain sequencing project: providing services to taxonomists for standard genome sequencing and annotation.</title>
        <authorList>
            <consortium name="The Broad Institute Genomics Platform"/>
            <consortium name="The Broad Institute Genome Sequencing Center for Infectious Disease"/>
            <person name="Wu L."/>
            <person name="Ma J."/>
        </authorList>
    </citation>
    <scope>NUCLEOTIDE SEQUENCE [LARGE SCALE GENOMIC DNA]</scope>
    <source>
        <strain evidence="3">TBRC 7912</strain>
    </source>
</reference>
<accession>A0ABV8FAL3</accession>
<dbReference type="EMBL" id="JBHSBC010000039">
    <property type="protein sequence ID" value="MFC3984936.1"/>
    <property type="molecule type" value="Genomic_DNA"/>
</dbReference>
<comment type="caution">
    <text evidence="2">The sequence shown here is derived from an EMBL/GenBank/DDBJ whole genome shotgun (WGS) entry which is preliminary data.</text>
</comment>
<dbReference type="Proteomes" id="UP001595698">
    <property type="component" value="Unassembled WGS sequence"/>
</dbReference>
<evidence type="ECO:0000313" key="3">
    <source>
        <dbReference type="Proteomes" id="UP001595698"/>
    </source>
</evidence>
<sequence length="120" mass="12766">MHDNPTGRLVRRTWAELPRPVAGDLVRPADGGGLFGLVTFGWAEELISQDPAWWRELATAALATAHALEAEQSPMPPAEEPATPVEEEPLGLRAAAVGHPPYIDPTPTGVHPVLNPGADQ</sequence>
<organism evidence="2 3">
    <name type="scientific">Streptosporangium jomthongense</name>
    <dbReference type="NCBI Taxonomy" id="1193683"/>
    <lineage>
        <taxon>Bacteria</taxon>
        <taxon>Bacillati</taxon>
        <taxon>Actinomycetota</taxon>
        <taxon>Actinomycetes</taxon>
        <taxon>Streptosporangiales</taxon>
        <taxon>Streptosporangiaceae</taxon>
        <taxon>Streptosporangium</taxon>
    </lineage>
</organism>
<keyword evidence="3" id="KW-1185">Reference proteome</keyword>
<name>A0ABV8FAL3_9ACTN</name>
<proteinExistence type="predicted"/>
<feature type="region of interest" description="Disordered" evidence="1">
    <location>
        <begin position="68"/>
        <end position="120"/>
    </location>
</feature>
<gene>
    <name evidence="2" type="ORF">ACFOYY_32750</name>
</gene>
<evidence type="ECO:0000313" key="2">
    <source>
        <dbReference type="EMBL" id="MFC3984936.1"/>
    </source>
</evidence>
<evidence type="ECO:0000256" key="1">
    <source>
        <dbReference type="SAM" id="MobiDB-lite"/>
    </source>
</evidence>
<protein>
    <submittedName>
        <fullName evidence="2">Uncharacterized protein</fullName>
    </submittedName>
</protein>